<gene>
    <name evidence="2" type="ORF">GCM10011487_63540</name>
</gene>
<dbReference type="InterPro" id="IPR010406">
    <property type="entry name" value="DUF1003"/>
</dbReference>
<evidence type="ECO:0000256" key="1">
    <source>
        <dbReference type="SAM" id="Phobius"/>
    </source>
</evidence>
<dbReference type="Pfam" id="PF06210">
    <property type="entry name" value="DUF1003"/>
    <property type="match status" value="1"/>
</dbReference>
<dbReference type="Proteomes" id="UP000445000">
    <property type="component" value="Unassembled WGS sequence"/>
</dbReference>
<dbReference type="PANTHER" id="PTHR41386:SF1">
    <property type="entry name" value="MEMBRANE PROTEIN"/>
    <property type="match status" value="1"/>
</dbReference>
<sequence>MEQTFTKPPDGPSVVARNIEALLQRQSRDQQSRTLQQRIADAVTAAAGSLPFVYVHLAVVILWVLVNVGWTPLKAFDPTFVLLATAASVEAIFLSTFVLVTQNRMQREADRRADLDLQISLLTEHELTRTIQLVNAIAAKVGAQVPIDEIEELQRDISPEQVLDAIDKAATNGPSIN</sequence>
<keyword evidence="1" id="KW-0812">Transmembrane</keyword>
<feature type="transmembrane region" description="Helical" evidence="1">
    <location>
        <begin position="42"/>
        <end position="66"/>
    </location>
</feature>
<dbReference type="RefSeq" id="WP_161815937.1">
    <property type="nucleotide sequence ID" value="NZ_BLJN01000008.1"/>
</dbReference>
<dbReference type="PANTHER" id="PTHR41386">
    <property type="entry name" value="INTEGRAL MEMBRANE PROTEIN-RELATED"/>
    <property type="match status" value="1"/>
</dbReference>
<keyword evidence="3" id="KW-1185">Reference proteome</keyword>
<comment type="caution">
    <text evidence="2">The sequence shown here is derived from an EMBL/GenBank/DDBJ whole genome shotgun (WGS) entry which is preliminary data.</text>
</comment>
<protein>
    <submittedName>
        <fullName evidence="2">Membrane protein</fullName>
    </submittedName>
</protein>
<proteinExistence type="predicted"/>
<reference evidence="3" key="1">
    <citation type="submission" date="2020-01" db="EMBL/GenBank/DDBJ databases">
        <title>'Steroidobacter agaridevorans' sp. nov., agar-degrading bacteria isolated from rhizosphere soils.</title>
        <authorList>
            <person name="Ikenaga M."/>
            <person name="Kataoka M."/>
            <person name="Murouchi A."/>
            <person name="Katsuragi S."/>
            <person name="Sakai M."/>
        </authorList>
    </citation>
    <scope>NUCLEOTIDE SEQUENCE [LARGE SCALE GENOMIC DNA]</scope>
    <source>
        <strain evidence="3">YU21-B</strain>
    </source>
</reference>
<evidence type="ECO:0000313" key="2">
    <source>
        <dbReference type="EMBL" id="GFE84354.1"/>
    </source>
</evidence>
<feature type="transmembrane region" description="Helical" evidence="1">
    <location>
        <begin position="78"/>
        <end position="101"/>
    </location>
</feature>
<dbReference type="AlphaFoldDB" id="A0A829YLN9"/>
<evidence type="ECO:0000313" key="3">
    <source>
        <dbReference type="Proteomes" id="UP000445000"/>
    </source>
</evidence>
<dbReference type="EMBL" id="BLJN01000008">
    <property type="protein sequence ID" value="GFE84354.1"/>
    <property type="molecule type" value="Genomic_DNA"/>
</dbReference>
<organism evidence="2 3">
    <name type="scientific">Steroidobacter agaridevorans</name>
    <dbReference type="NCBI Taxonomy" id="2695856"/>
    <lineage>
        <taxon>Bacteria</taxon>
        <taxon>Pseudomonadati</taxon>
        <taxon>Pseudomonadota</taxon>
        <taxon>Gammaproteobacteria</taxon>
        <taxon>Steroidobacterales</taxon>
        <taxon>Steroidobacteraceae</taxon>
        <taxon>Steroidobacter</taxon>
    </lineage>
</organism>
<keyword evidence="1" id="KW-1133">Transmembrane helix</keyword>
<accession>A0A829YLN9</accession>
<name>A0A829YLN9_9GAMM</name>
<keyword evidence="1" id="KW-0472">Membrane</keyword>